<dbReference type="VEuPathDB" id="FungiDB:ACJ73_02204"/>
<evidence type="ECO:0000313" key="2">
    <source>
        <dbReference type="Proteomes" id="UP000242791"/>
    </source>
</evidence>
<dbReference type="OrthoDB" id="4190090at2759"/>
<comment type="caution">
    <text evidence="1">The sequence shown here is derived from an EMBL/GenBank/DDBJ whole genome shotgun (WGS) entry which is preliminary data.</text>
</comment>
<organism evidence="1 2">
    <name type="scientific">Blastomyces percursus</name>
    <dbReference type="NCBI Taxonomy" id="1658174"/>
    <lineage>
        <taxon>Eukaryota</taxon>
        <taxon>Fungi</taxon>
        <taxon>Dikarya</taxon>
        <taxon>Ascomycota</taxon>
        <taxon>Pezizomycotina</taxon>
        <taxon>Eurotiomycetes</taxon>
        <taxon>Eurotiomycetidae</taxon>
        <taxon>Onygenales</taxon>
        <taxon>Ajellomycetaceae</taxon>
        <taxon>Blastomyces</taxon>
    </lineage>
</organism>
<name>A0A1J9RFI7_9EURO</name>
<proteinExistence type="predicted"/>
<gene>
    <name evidence="1" type="ORF">ACJ73_02204</name>
</gene>
<dbReference type="Proteomes" id="UP000242791">
    <property type="component" value="Unassembled WGS sequence"/>
</dbReference>
<accession>A0A1J9RFI7</accession>
<dbReference type="AlphaFoldDB" id="A0A1J9RFI7"/>
<dbReference type="EMBL" id="LGTZ01000228">
    <property type="protein sequence ID" value="OJD26413.1"/>
    <property type="molecule type" value="Genomic_DNA"/>
</dbReference>
<dbReference type="STRING" id="1658174.A0A1J9RFI7"/>
<keyword evidence="2" id="KW-1185">Reference proteome</keyword>
<evidence type="ECO:0000313" key="1">
    <source>
        <dbReference type="EMBL" id="OJD26413.1"/>
    </source>
</evidence>
<reference evidence="1 2" key="1">
    <citation type="submission" date="2015-08" db="EMBL/GenBank/DDBJ databases">
        <title>Emmonsia species relationships and genome sequence.</title>
        <authorList>
            <person name="Cuomo C.A."/>
            <person name="Schwartz I.S."/>
            <person name="Kenyon C."/>
            <person name="De Hoog G.S."/>
            <person name="Govender N.P."/>
            <person name="Botha A."/>
            <person name="Moreno L."/>
            <person name="De Vries M."/>
            <person name="Munoz J.F."/>
            <person name="Stielow J.B."/>
        </authorList>
    </citation>
    <scope>NUCLEOTIDE SEQUENCE [LARGE SCALE GENOMIC DNA]</scope>
    <source>
        <strain evidence="1 2">EI222</strain>
    </source>
</reference>
<protein>
    <submittedName>
        <fullName evidence="1">Uncharacterized protein</fullName>
    </submittedName>
</protein>
<sequence>MFVHIAKYKSLSTGASQDHEEDYQDFHKDYLLQVVHHGKLSASASLLFLNTYSLQASLDSVAQARQDIEQNIPTLDDLYNALTGRNIELNITNVDDLHNALSKTRWNIEQNITKLVEAIQPLRDAETIDEIRKYLSDLDPAFCELSSLFGNLVSFTSCALNLNVEERDEFRYHISSLWGDYGHVLQLKHIYSLCCESEDARLRQGVDYLQKMIGDLQVVCTESTEQLEQD</sequence>